<gene>
    <name evidence="1" type="ORF">K504DRAFT_111443</name>
</gene>
<keyword evidence="2" id="KW-1185">Reference proteome</keyword>
<dbReference type="Proteomes" id="UP000799428">
    <property type="component" value="Unassembled WGS sequence"/>
</dbReference>
<sequence>MASASGKWIFLFFLIKARYPISLYQDFLLLYFQVTHSNKSTWFSVLCWAISHVRVSSAVDIPTGMYSFKLIISRIK</sequence>
<evidence type="ECO:0000313" key="2">
    <source>
        <dbReference type="Proteomes" id="UP000799428"/>
    </source>
</evidence>
<name>A0A6G1JVY9_9PLEO</name>
<accession>A0A6G1JVY9</accession>
<evidence type="ECO:0000313" key="1">
    <source>
        <dbReference type="EMBL" id="KAF2704776.1"/>
    </source>
</evidence>
<organism evidence="1 2">
    <name type="scientific">Pleomassaria siparia CBS 279.74</name>
    <dbReference type="NCBI Taxonomy" id="1314801"/>
    <lineage>
        <taxon>Eukaryota</taxon>
        <taxon>Fungi</taxon>
        <taxon>Dikarya</taxon>
        <taxon>Ascomycota</taxon>
        <taxon>Pezizomycotina</taxon>
        <taxon>Dothideomycetes</taxon>
        <taxon>Pleosporomycetidae</taxon>
        <taxon>Pleosporales</taxon>
        <taxon>Pleomassariaceae</taxon>
        <taxon>Pleomassaria</taxon>
    </lineage>
</organism>
<protein>
    <submittedName>
        <fullName evidence="1">Uncharacterized protein</fullName>
    </submittedName>
</protein>
<reference evidence="1" key="1">
    <citation type="journal article" date="2020" name="Stud. Mycol.">
        <title>101 Dothideomycetes genomes: a test case for predicting lifestyles and emergence of pathogens.</title>
        <authorList>
            <person name="Haridas S."/>
            <person name="Albert R."/>
            <person name="Binder M."/>
            <person name="Bloem J."/>
            <person name="Labutti K."/>
            <person name="Salamov A."/>
            <person name="Andreopoulos B."/>
            <person name="Baker S."/>
            <person name="Barry K."/>
            <person name="Bills G."/>
            <person name="Bluhm B."/>
            <person name="Cannon C."/>
            <person name="Castanera R."/>
            <person name="Culley D."/>
            <person name="Daum C."/>
            <person name="Ezra D."/>
            <person name="Gonzalez J."/>
            <person name="Henrissat B."/>
            <person name="Kuo A."/>
            <person name="Liang C."/>
            <person name="Lipzen A."/>
            <person name="Lutzoni F."/>
            <person name="Magnuson J."/>
            <person name="Mondo S."/>
            <person name="Nolan M."/>
            <person name="Ohm R."/>
            <person name="Pangilinan J."/>
            <person name="Park H.-J."/>
            <person name="Ramirez L."/>
            <person name="Alfaro M."/>
            <person name="Sun H."/>
            <person name="Tritt A."/>
            <person name="Yoshinaga Y."/>
            <person name="Zwiers L.-H."/>
            <person name="Turgeon B."/>
            <person name="Goodwin S."/>
            <person name="Spatafora J."/>
            <person name="Crous P."/>
            <person name="Grigoriev I."/>
        </authorList>
    </citation>
    <scope>NUCLEOTIDE SEQUENCE</scope>
    <source>
        <strain evidence="1">CBS 279.74</strain>
    </source>
</reference>
<dbReference type="EMBL" id="MU005781">
    <property type="protein sequence ID" value="KAF2704776.1"/>
    <property type="molecule type" value="Genomic_DNA"/>
</dbReference>
<dbReference type="AlphaFoldDB" id="A0A6G1JVY9"/>
<proteinExistence type="predicted"/>